<dbReference type="VEuPathDB" id="FungiDB:PSHT_16392"/>
<feature type="compositionally biased region" description="Polar residues" evidence="1">
    <location>
        <begin position="248"/>
        <end position="261"/>
    </location>
</feature>
<feature type="compositionally biased region" description="Polar residues" evidence="1">
    <location>
        <begin position="282"/>
        <end position="294"/>
    </location>
</feature>
<feature type="region of interest" description="Disordered" evidence="1">
    <location>
        <begin position="234"/>
        <end position="357"/>
    </location>
</feature>
<feature type="compositionally biased region" description="Polar residues" evidence="1">
    <location>
        <begin position="334"/>
        <end position="343"/>
    </location>
</feature>
<dbReference type="EMBL" id="PKSL01000124">
    <property type="protein sequence ID" value="POW03521.1"/>
    <property type="molecule type" value="Genomic_DNA"/>
</dbReference>
<dbReference type="VEuPathDB" id="FungiDB:PSHT_14618"/>
<evidence type="ECO:0000256" key="1">
    <source>
        <dbReference type="SAM" id="MobiDB-lite"/>
    </source>
</evidence>
<keyword evidence="3" id="KW-1185">Reference proteome</keyword>
<dbReference type="Proteomes" id="UP000239156">
    <property type="component" value="Unassembled WGS sequence"/>
</dbReference>
<evidence type="ECO:0000313" key="3">
    <source>
        <dbReference type="Proteomes" id="UP000239156"/>
    </source>
</evidence>
<gene>
    <name evidence="2" type="ORF">PSTT_11002</name>
</gene>
<sequence length="570" mass="61249">MGSFKQTSDGYEARIRNLEEIVCHLLTSKDRSPFALKDLAPPTGSFKYSMDRGLIPLLSKPTAQLLTFARSNYRTSFSPRLSSHSNLTPQETLEFKPPIFCHPNLFHKLSQSCPIIIFRHGNQISSEKPFPAVEPKPNKSLSTSSSSPVLPLSGSSTTVPLTERSNLGSSADLCTAVIVAESHNTPSTLSFIDTTADSTALDSPPLPSFVTSPEQLTSTSAHLATTAIVFESHDQSSTSSIFKGPASDSGTATTSPTQITPKTPEKISVSNGAPTGHDPLSFSASTFKPPQHQRTQLLSTDSSLESSDQTVATTSPVDPITSNPALNHLGHLNRPTSARSAPQSLPIHRADPHESPLVLKKLQRSASSLDRLMELKSRSISSLSEAPDRSTLDSDFNPSSRLPRPDPTDTPSHAPVNAIIVIADDSLPTSSVANPAGISTTVNTSRLTPPYSSTLPTVPTTMTLPLSDASSDVQLAPDFSHATQEYYNDEGNCFTHTNIYEAEKKKKKKKKKKKTTTSGSNPSLPSPPSEVQTAAVGGLSVMDEEELAALERKNDPRYRPIEDSEFIGWG</sequence>
<dbReference type="AlphaFoldDB" id="A0A2S4V1Z6"/>
<organism evidence="2 3">
    <name type="scientific">Puccinia striiformis</name>
    <dbReference type="NCBI Taxonomy" id="27350"/>
    <lineage>
        <taxon>Eukaryota</taxon>
        <taxon>Fungi</taxon>
        <taxon>Dikarya</taxon>
        <taxon>Basidiomycota</taxon>
        <taxon>Pucciniomycotina</taxon>
        <taxon>Pucciniomycetes</taxon>
        <taxon>Pucciniales</taxon>
        <taxon>Pucciniaceae</taxon>
        <taxon>Puccinia</taxon>
    </lineage>
</organism>
<feature type="compositionally biased region" description="Low complexity" evidence="1">
    <location>
        <begin position="295"/>
        <end position="310"/>
    </location>
</feature>
<feature type="compositionally biased region" description="Basic and acidic residues" evidence="1">
    <location>
        <begin position="549"/>
        <end position="562"/>
    </location>
</feature>
<dbReference type="VEuPathDB" id="FungiDB:PSTT_11002"/>
<protein>
    <submittedName>
        <fullName evidence="2">Uncharacterized protein</fullName>
    </submittedName>
</protein>
<feature type="region of interest" description="Disordered" evidence="1">
    <location>
        <begin position="504"/>
        <end position="570"/>
    </location>
</feature>
<proteinExistence type="predicted"/>
<feature type="compositionally biased region" description="Low complexity" evidence="1">
    <location>
        <begin position="140"/>
        <end position="158"/>
    </location>
</feature>
<feature type="compositionally biased region" description="Polar residues" evidence="1">
    <location>
        <begin position="311"/>
        <end position="325"/>
    </location>
</feature>
<reference evidence="2" key="1">
    <citation type="submission" date="2017-12" db="EMBL/GenBank/DDBJ databases">
        <title>Gene loss provides genomic basis for host adaptation in cereal stripe rust fungi.</title>
        <authorList>
            <person name="Xia C."/>
        </authorList>
    </citation>
    <scope>NUCLEOTIDE SEQUENCE [LARGE SCALE GENOMIC DNA]</scope>
    <source>
        <strain evidence="2">93-210</strain>
    </source>
</reference>
<evidence type="ECO:0000313" key="2">
    <source>
        <dbReference type="EMBL" id="POW03521.1"/>
    </source>
</evidence>
<feature type="region of interest" description="Disordered" evidence="1">
    <location>
        <begin position="379"/>
        <end position="414"/>
    </location>
</feature>
<name>A0A2S4V1Z6_9BASI</name>
<feature type="region of interest" description="Disordered" evidence="1">
    <location>
        <begin position="128"/>
        <end position="164"/>
    </location>
</feature>
<feature type="compositionally biased region" description="Basic residues" evidence="1">
    <location>
        <begin position="505"/>
        <end position="515"/>
    </location>
</feature>
<accession>A0A2S4V1Z6</accession>
<comment type="caution">
    <text evidence="2">The sequence shown here is derived from an EMBL/GenBank/DDBJ whole genome shotgun (WGS) entry which is preliminary data.</text>
</comment>